<dbReference type="Pfam" id="PF12796">
    <property type="entry name" value="Ank_2"/>
    <property type="match status" value="3"/>
</dbReference>
<keyword evidence="3" id="KW-0677">Repeat</keyword>
<feature type="repeat" description="ANK" evidence="7">
    <location>
        <begin position="157"/>
        <end position="189"/>
    </location>
</feature>
<dbReference type="AlphaFoldDB" id="A0AAD8MNW5"/>
<name>A0AAD8MNW5_9APIA</name>
<evidence type="ECO:0000313" key="11">
    <source>
        <dbReference type="EMBL" id="KAK1379429.1"/>
    </source>
</evidence>
<dbReference type="InterPro" id="IPR002110">
    <property type="entry name" value="Ankyrin_rpt"/>
</dbReference>
<organism evidence="11 12">
    <name type="scientific">Heracleum sosnowskyi</name>
    <dbReference type="NCBI Taxonomy" id="360622"/>
    <lineage>
        <taxon>Eukaryota</taxon>
        <taxon>Viridiplantae</taxon>
        <taxon>Streptophyta</taxon>
        <taxon>Embryophyta</taxon>
        <taxon>Tracheophyta</taxon>
        <taxon>Spermatophyta</taxon>
        <taxon>Magnoliopsida</taxon>
        <taxon>eudicotyledons</taxon>
        <taxon>Gunneridae</taxon>
        <taxon>Pentapetalae</taxon>
        <taxon>asterids</taxon>
        <taxon>campanulids</taxon>
        <taxon>Apiales</taxon>
        <taxon>Apiaceae</taxon>
        <taxon>Apioideae</taxon>
        <taxon>apioid superclade</taxon>
        <taxon>Tordylieae</taxon>
        <taxon>Tordyliinae</taxon>
        <taxon>Heracleum</taxon>
    </lineage>
</organism>
<feature type="region of interest" description="Disordered" evidence="8">
    <location>
        <begin position="69"/>
        <end position="88"/>
    </location>
</feature>
<comment type="subcellular location">
    <subcellularLocation>
        <location evidence="1">Membrane</location>
        <topology evidence="1">Multi-pass membrane protein</topology>
    </subcellularLocation>
</comment>
<evidence type="ECO:0000256" key="4">
    <source>
        <dbReference type="ARBA" id="ARBA00022989"/>
    </source>
</evidence>
<dbReference type="GO" id="GO:0005886">
    <property type="term" value="C:plasma membrane"/>
    <property type="evidence" value="ECO:0007669"/>
    <property type="project" value="TreeGrafter"/>
</dbReference>
<dbReference type="Proteomes" id="UP001237642">
    <property type="component" value="Unassembled WGS sequence"/>
</dbReference>
<dbReference type="PANTHER" id="PTHR24186">
    <property type="entry name" value="PROTEIN PHOSPHATASE 1 REGULATORY SUBUNIT"/>
    <property type="match status" value="1"/>
</dbReference>
<keyword evidence="2 9" id="KW-0812">Transmembrane</keyword>
<feature type="repeat" description="ANK" evidence="7">
    <location>
        <begin position="259"/>
        <end position="291"/>
    </location>
</feature>
<dbReference type="SMART" id="SM00248">
    <property type="entry name" value="ANK"/>
    <property type="match status" value="8"/>
</dbReference>
<evidence type="ECO:0000256" key="7">
    <source>
        <dbReference type="PROSITE-ProRule" id="PRU00023"/>
    </source>
</evidence>
<evidence type="ECO:0000256" key="6">
    <source>
        <dbReference type="ARBA" id="ARBA00023136"/>
    </source>
</evidence>
<keyword evidence="4 9" id="KW-1133">Transmembrane helix</keyword>
<comment type="caution">
    <text evidence="11">The sequence shown here is derived from an EMBL/GenBank/DDBJ whole genome shotgun (WGS) entry which is preliminary data.</text>
</comment>
<protein>
    <submittedName>
        <fullName evidence="11">PGG domain-containing protein</fullName>
    </submittedName>
</protein>
<dbReference type="Pfam" id="PF13962">
    <property type="entry name" value="PGG"/>
    <property type="match status" value="1"/>
</dbReference>
<accession>A0AAD8MNW5</accession>
<proteinExistence type="predicted"/>
<dbReference type="InterPro" id="IPR036770">
    <property type="entry name" value="Ankyrin_rpt-contain_sf"/>
</dbReference>
<evidence type="ECO:0000256" key="9">
    <source>
        <dbReference type="SAM" id="Phobius"/>
    </source>
</evidence>
<feature type="repeat" description="ANK" evidence="7">
    <location>
        <begin position="191"/>
        <end position="223"/>
    </location>
</feature>
<reference evidence="11" key="1">
    <citation type="submission" date="2023-02" db="EMBL/GenBank/DDBJ databases">
        <title>Genome of toxic invasive species Heracleum sosnowskyi carries increased number of genes despite the absence of recent whole-genome duplications.</title>
        <authorList>
            <person name="Schelkunov M."/>
            <person name="Shtratnikova V."/>
            <person name="Makarenko M."/>
            <person name="Klepikova A."/>
            <person name="Omelchenko D."/>
            <person name="Novikova G."/>
            <person name="Obukhova E."/>
            <person name="Bogdanov V."/>
            <person name="Penin A."/>
            <person name="Logacheva M."/>
        </authorList>
    </citation>
    <scope>NUCLEOTIDE SEQUENCE</scope>
    <source>
        <strain evidence="11">Hsosn_3</strain>
        <tissue evidence="11">Leaf</tissue>
    </source>
</reference>
<feature type="compositionally biased region" description="Basic and acidic residues" evidence="8">
    <location>
        <begin position="24"/>
        <end position="55"/>
    </location>
</feature>
<dbReference type="Gene3D" id="1.25.40.20">
    <property type="entry name" value="Ankyrin repeat-containing domain"/>
    <property type="match status" value="2"/>
</dbReference>
<dbReference type="PROSITE" id="PS50088">
    <property type="entry name" value="ANK_REPEAT"/>
    <property type="match status" value="7"/>
</dbReference>
<dbReference type="PROSITE" id="PS50297">
    <property type="entry name" value="ANK_REP_REGION"/>
    <property type="match status" value="6"/>
</dbReference>
<keyword evidence="6 9" id="KW-0472">Membrane</keyword>
<feature type="region of interest" description="Disordered" evidence="8">
    <location>
        <begin position="18"/>
        <end position="55"/>
    </location>
</feature>
<evidence type="ECO:0000259" key="10">
    <source>
        <dbReference type="Pfam" id="PF13962"/>
    </source>
</evidence>
<dbReference type="InterPro" id="IPR026961">
    <property type="entry name" value="PGG_dom"/>
</dbReference>
<feature type="transmembrane region" description="Helical" evidence="9">
    <location>
        <begin position="496"/>
        <end position="516"/>
    </location>
</feature>
<feature type="domain" description="PGG" evidence="10">
    <location>
        <begin position="403"/>
        <end position="515"/>
    </location>
</feature>
<evidence type="ECO:0000256" key="8">
    <source>
        <dbReference type="SAM" id="MobiDB-lite"/>
    </source>
</evidence>
<feature type="repeat" description="ANK" evidence="7">
    <location>
        <begin position="83"/>
        <end position="110"/>
    </location>
</feature>
<feature type="repeat" description="ANK" evidence="7">
    <location>
        <begin position="225"/>
        <end position="257"/>
    </location>
</feature>
<feature type="repeat" description="ANK" evidence="7">
    <location>
        <begin position="327"/>
        <end position="353"/>
    </location>
</feature>
<feature type="repeat" description="ANK" evidence="7">
    <location>
        <begin position="293"/>
        <end position="326"/>
    </location>
</feature>
<gene>
    <name evidence="11" type="ORF">POM88_026173</name>
</gene>
<evidence type="ECO:0000256" key="2">
    <source>
        <dbReference type="ARBA" id="ARBA00022692"/>
    </source>
</evidence>
<keyword evidence="5 7" id="KW-0040">ANK repeat</keyword>
<feature type="transmembrane region" description="Helical" evidence="9">
    <location>
        <begin position="407"/>
        <end position="431"/>
    </location>
</feature>
<feature type="transmembrane region" description="Helical" evidence="9">
    <location>
        <begin position="522"/>
        <end position="547"/>
    </location>
</feature>
<dbReference type="PANTHER" id="PTHR24186:SF8">
    <property type="entry name" value="ANKYRIN REPEAT FAMILY PROTEIN"/>
    <property type="match status" value="1"/>
</dbReference>
<evidence type="ECO:0000256" key="3">
    <source>
        <dbReference type="ARBA" id="ARBA00022737"/>
    </source>
</evidence>
<reference evidence="11" key="2">
    <citation type="submission" date="2023-05" db="EMBL/GenBank/DDBJ databases">
        <authorList>
            <person name="Schelkunov M.I."/>
        </authorList>
    </citation>
    <scope>NUCLEOTIDE SEQUENCE</scope>
    <source>
        <strain evidence="11">Hsosn_3</strain>
        <tissue evidence="11">Leaf</tissue>
    </source>
</reference>
<evidence type="ECO:0000256" key="1">
    <source>
        <dbReference type="ARBA" id="ARBA00004141"/>
    </source>
</evidence>
<feature type="transmembrane region" description="Helical" evidence="9">
    <location>
        <begin position="451"/>
        <end position="475"/>
    </location>
</feature>
<evidence type="ECO:0000313" key="12">
    <source>
        <dbReference type="Proteomes" id="UP001237642"/>
    </source>
</evidence>
<feature type="compositionally biased region" description="Basic and acidic residues" evidence="8">
    <location>
        <begin position="72"/>
        <end position="86"/>
    </location>
</feature>
<sequence>MTMEKQVSFRIDKMEKQQSFGGLMEKHSSFRGEKQKSFGSRDMEKQKSFRGIMDKQKSFRLAMERQLSFGGESKRSKESPGKRGDSPLHLAARAGNLLKAIDILHRFDANAITDLLSKKNQEGETALYVATENGHALVVAEFLKHLDLQTASIAANNGYDPFHVAAKQGQLEVLKELLHSFPNLVMTTDASNSTALHTAAAQGHIDVVNLLLDADSNLAKIARNNGKTVLHTAARMGHLEVAKSLLSKDPSIGFRTDLKGQTAVHMAVKGKNVEIVQELIKPDPSVLSLEDSKGNTALHIATRKGCSQIVSCLVSVEGINVNAVNKLGETPLDIAVKFGTPELIAMLKEAGANNGTPPTAAKQLKQTVSDIKHDVESQIRQTRQTGFRVKKIAKRIKKLHISGLNNAINSATVVAVLIATVAFAAIFTVPGQYVEDKNRRSSLGEAHIAKYPAFIIFFLFDSLALFISLAVVVVQTSVVVIEEKSKQQLMFVINKLMWLACLSISIAFISLTYVVVGKHERWLAVYATVIGSVIMLTTIGSMCYCVIRHRLEESKMRSIRRSETPRSVSMSSDPEMYNKRMYAV</sequence>
<keyword evidence="12" id="KW-1185">Reference proteome</keyword>
<dbReference type="SUPFAM" id="SSF48403">
    <property type="entry name" value="Ankyrin repeat"/>
    <property type="match status" value="1"/>
</dbReference>
<dbReference type="EMBL" id="JAUIZM010000006">
    <property type="protein sequence ID" value="KAK1379429.1"/>
    <property type="molecule type" value="Genomic_DNA"/>
</dbReference>
<evidence type="ECO:0000256" key="5">
    <source>
        <dbReference type="ARBA" id="ARBA00023043"/>
    </source>
</evidence>